<dbReference type="EC" id="6.2.1.16" evidence="7"/>
<dbReference type="SUPFAM" id="SSF56801">
    <property type="entry name" value="Acetyl-CoA synthetase-like"/>
    <property type="match status" value="1"/>
</dbReference>
<comment type="caution">
    <text evidence="7">The sequence shown here is derived from an EMBL/GenBank/DDBJ whole genome shotgun (WGS) entry which is preliminary data.</text>
</comment>
<protein>
    <submittedName>
        <fullName evidence="7">Acetoacetate--CoA ligase</fullName>
        <ecNumber evidence="7">6.2.1.16</ecNumber>
    </submittedName>
</protein>
<feature type="domain" description="AMP-dependent synthetase/ligase" evidence="5">
    <location>
        <begin position="101"/>
        <end position="477"/>
    </location>
</feature>
<evidence type="ECO:0000313" key="7">
    <source>
        <dbReference type="EMBL" id="MBC5762940.1"/>
    </source>
</evidence>
<dbReference type="PANTHER" id="PTHR42921">
    <property type="entry name" value="ACETOACETYL-COA SYNTHETASE"/>
    <property type="match status" value="1"/>
</dbReference>
<dbReference type="RefSeq" id="WP_187079418.1">
    <property type="nucleotide sequence ID" value="NZ_JACORU010000001.1"/>
</dbReference>
<gene>
    <name evidence="7" type="ORF">H8R02_00640</name>
</gene>
<sequence>MAVKEGELLWTPRPDFAQSSQVALFMDWLRRERGLDFPGHASLWEWSVDRIEDFWAALWDYFGIESSTPHSCVLEERVMPGAVWFPGARVNFARHMLHKGQRGRPAIHHRSEIRPPATLHWEDLRDQVATLAEAMRRMGIRPGDRVVSTLPNTPEAVIALLATTAIGAIWSACSPDFGARSILDRFQQIEPRLLFAVDGYRFGGKDFDRTGELARLVEGLPSLEHVVFLPDLNPAAPRPTPSSRFWSEVMGERPVRHEDFRYEDVEFSHPLWILYSSGTTGLPKAMTHGHGGMTLETCKVMAFHANQSPDSCLFFYTTTGWMMFNFMVMALSQGGSIVLYDGNPLAPQPERLWQIAAEHRVTMFGASPTFVQMMIKAGVRPAQKYDLSALESVLLGGSPATPETFEWFYREVKQDLWVTSQSGGTDVCSAFVGAAPTLPVHAGEIQTRLLGVDAHALDDEGLPLEDCVGELVIRKPMPSMPLYFWGDKDNLRYLDSYFDAYPGQWRHGDFFKVNRRGGCYIYGRSDATLNRAGVRIGTAEIYRIADTVEGVQDCLVVNLDLPDGKFFMPMFVLPKPGFALDAAMESRITQALRSQGSPRHVPDKYFPIGAIPYTLTGKKLEVPVRRILLGAAPDKVASRDAMMNPDSLQYFVEFSRELPRYMRKAP</sequence>
<keyword evidence="4" id="KW-0067">ATP-binding</keyword>
<dbReference type="PANTHER" id="PTHR42921:SF1">
    <property type="entry name" value="ACETOACETYL-COA SYNTHETASE"/>
    <property type="match status" value="1"/>
</dbReference>
<organism evidence="7 8">
    <name type="scientific">Ramlibacter albus</name>
    <dbReference type="NCBI Taxonomy" id="2079448"/>
    <lineage>
        <taxon>Bacteria</taxon>
        <taxon>Pseudomonadati</taxon>
        <taxon>Pseudomonadota</taxon>
        <taxon>Betaproteobacteria</taxon>
        <taxon>Burkholderiales</taxon>
        <taxon>Comamonadaceae</taxon>
        <taxon>Ramlibacter</taxon>
    </lineage>
</organism>
<dbReference type="NCBIfam" id="TIGR01217">
    <property type="entry name" value="ac_ac_CoA_syn"/>
    <property type="match status" value="1"/>
</dbReference>
<evidence type="ECO:0000256" key="4">
    <source>
        <dbReference type="ARBA" id="ARBA00022840"/>
    </source>
</evidence>
<evidence type="ECO:0000259" key="6">
    <source>
        <dbReference type="Pfam" id="PF16177"/>
    </source>
</evidence>
<dbReference type="Pfam" id="PF16177">
    <property type="entry name" value="ACAS_N"/>
    <property type="match status" value="1"/>
</dbReference>
<evidence type="ECO:0000313" key="8">
    <source>
        <dbReference type="Proteomes" id="UP000596827"/>
    </source>
</evidence>
<dbReference type="EMBL" id="JACORU010000001">
    <property type="protein sequence ID" value="MBC5762940.1"/>
    <property type="molecule type" value="Genomic_DNA"/>
</dbReference>
<keyword evidence="3" id="KW-0547">Nucleotide-binding</keyword>
<accession>A0A923M3Y9</accession>
<dbReference type="InterPro" id="IPR005914">
    <property type="entry name" value="Acac_CoA_synth"/>
</dbReference>
<dbReference type="Pfam" id="PF00501">
    <property type="entry name" value="AMP-binding"/>
    <property type="match status" value="1"/>
</dbReference>
<dbReference type="InterPro" id="IPR032387">
    <property type="entry name" value="ACAS_N"/>
</dbReference>
<evidence type="ECO:0000256" key="1">
    <source>
        <dbReference type="ARBA" id="ARBA00006432"/>
    </source>
</evidence>
<dbReference type="GO" id="GO:0006629">
    <property type="term" value="P:lipid metabolic process"/>
    <property type="evidence" value="ECO:0007669"/>
    <property type="project" value="InterPro"/>
</dbReference>
<reference evidence="7" key="1">
    <citation type="submission" date="2020-08" db="EMBL/GenBank/DDBJ databases">
        <title>Ramlibacter sp. GTP1 16S ribosomal RNA gene genome sequencing and assembly.</title>
        <authorList>
            <person name="Kang M."/>
        </authorList>
    </citation>
    <scope>NUCLEOTIDE SEQUENCE</scope>
    <source>
        <strain evidence="7">GTP1</strain>
    </source>
</reference>
<feature type="domain" description="Acetyl-coenzyme A synthetase N-terminal" evidence="6">
    <location>
        <begin position="42"/>
        <end position="93"/>
    </location>
</feature>
<dbReference type="Gene3D" id="3.30.300.30">
    <property type="match status" value="1"/>
</dbReference>
<dbReference type="Gene3D" id="3.40.50.12780">
    <property type="entry name" value="N-terminal domain of ligase-like"/>
    <property type="match status" value="1"/>
</dbReference>
<keyword evidence="8" id="KW-1185">Reference proteome</keyword>
<name>A0A923M3Y9_9BURK</name>
<dbReference type="GO" id="GO:0005524">
    <property type="term" value="F:ATP binding"/>
    <property type="evidence" value="ECO:0007669"/>
    <property type="project" value="UniProtKB-KW"/>
</dbReference>
<dbReference type="InterPro" id="IPR000873">
    <property type="entry name" value="AMP-dep_synth/lig_dom"/>
</dbReference>
<evidence type="ECO:0000259" key="5">
    <source>
        <dbReference type="Pfam" id="PF00501"/>
    </source>
</evidence>
<keyword evidence="2 7" id="KW-0436">Ligase</keyword>
<dbReference type="Proteomes" id="UP000596827">
    <property type="component" value="Unassembled WGS sequence"/>
</dbReference>
<dbReference type="AlphaFoldDB" id="A0A923M3Y9"/>
<dbReference type="GO" id="GO:0030729">
    <property type="term" value="F:acetoacetate-CoA ligase activity"/>
    <property type="evidence" value="ECO:0007669"/>
    <property type="project" value="UniProtKB-EC"/>
</dbReference>
<dbReference type="InterPro" id="IPR045851">
    <property type="entry name" value="AMP-bd_C_sf"/>
</dbReference>
<comment type="similarity">
    <text evidence="1">Belongs to the ATP-dependent AMP-binding enzyme family.</text>
</comment>
<evidence type="ECO:0000256" key="2">
    <source>
        <dbReference type="ARBA" id="ARBA00022598"/>
    </source>
</evidence>
<dbReference type="InterPro" id="IPR042099">
    <property type="entry name" value="ANL_N_sf"/>
</dbReference>
<dbReference type="InterPro" id="IPR020845">
    <property type="entry name" value="AMP-binding_CS"/>
</dbReference>
<evidence type="ECO:0000256" key="3">
    <source>
        <dbReference type="ARBA" id="ARBA00022741"/>
    </source>
</evidence>
<proteinExistence type="inferred from homology"/>
<dbReference type="PROSITE" id="PS00455">
    <property type="entry name" value="AMP_BINDING"/>
    <property type="match status" value="1"/>
</dbReference>
<dbReference type="NCBIfam" id="NF002937">
    <property type="entry name" value="PRK03584.1"/>
    <property type="match status" value="1"/>
</dbReference>